<dbReference type="KEGG" id="eri:EEI45_04530"/>
<evidence type="ECO:0000259" key="2">
    <source>
        <dbReference type="Pfam" id="PF05872"/>
    </source>
</evidence>
<dbReference type="PANTHER" id="PTHR30121">
    <property type="entry name" value="UNCHARACTERIZED PROTEIN YJGR-RELATED"/>
    <property type="match status" value="1"/>
</dbReference>
<proteinExistence type="predicted"/>
<evidence type="ECO:0000256" key="1">
    <source>
        <dbReference type="SAM" id="Coils"/>
    </source>
</evidence>
<feature type="coiled-coil region" evidence="1">
    <location>
        <begin position="432"/>
        <end position="473"/>
    </location>
</feature>
<dbReference type="Pfam" id="PF05872">
    <property type="entry name" value="HerA_C"/>
    <property type="match status" value="1"/>
</dbReference>
<name>A0A3Q8S2P8_9FIRM</name>
<dbReference type="PANTHER" id="PTHR30121:SF6">
    <property type="entry name" value="SLR6007 PROTEIN"/>
    <property type="match status" value="1"/>
</dbReference>
<dbReference type="SUPFAM" id="SSF52540">
    <property type="entry name" value="P-loop containing nucleoside triphosphate hydrolases"/>
    <property type="match status" value="1"/>
</dbReference>
<sequence>MLKENKIWIAQGETPVYILPQMLNRHGLITGATGTGKTVTLKVLTEALSDLGVPTFLADIKGHVSGLASAGIENPNVSSRVEKFGVDGFEYKGFPVTFWDIYGKGGIPVRTTISEMGPIMLSKLMDLNETQASLLSLVFKIADAQGLLLLDIKDLKSMLDYVYQNNKELTAEYGLMSTQTIGAVVRKVVFLEEQGADIFFGEPALDIQDWICTDSNGRGMVNILHSVELFRHPTLYATFLLWMLSELFETLPEVGDVEKPKMVFFFDEAHLLFKDVPKALVDRIELVVKLIRSKGVGVYFISQSPSDIPDRVLSQLGNRIQHALRAYTPGEQKQVRAAAQSFRANPNFNTETAIMELGTGEAIISTLDEKGTPQIAERAFVLPPQSLMAEIDASLRTSMIQSSSFYQKYIESIDRFSAYESLAEKMTQAGIEEEQDKMNLELEKERLALEKEKQKLEKEKEKLQNRKKTTTRHRQTPIEKGMNRTMSTIGNELGKAITRNIMGILTGKK</sequence>
<feature type="domain" description="Helicase HerA-like C-terminal" evidence="2">
    <location>
        <begin position="10"/>
        <end position="508"/>
    </location>
</feature>
<reference evidence="3 4" key="1">
    <citation type="journal article" date="2020" name="Int. J. Syst. Evol. Microbiol.">
        <title>Description of Erysipelothrix piscisicarius sp. nov., an emergent fish pathogen, and assessment of virulence using a tiger barb (Puntigrus tetrazona) infection model.</title>
        <authorList>
            <person name="Pomaranski E.K."/>
            <person name="Griffin M.J."/>
            <person name="Camus A.C."/>
            <person name="Armwood A.R."/>
            <person name="Shelley J."/>
            <person name="Waldbieser G.C."/>
            <person name="LaFrentz B.R."/>
            <person name="Garcia J.C."/>
            <person name="Yanong R."/>
            <person name="Soto E."/>
        </authorList>
    </citation>
    <scope>NUCLEOTIDE SEQUENCE [LARGE SCALE GENOMIC DNA]</scope>
    <source>
        <strain evidence="3 4">15TAL0474</strain>
    </source>
</reference>
<evidence type="ECO:0000313" key="3">
    <source>
        <dbReference type="EMBL" id="AZK44112.1"/>
    </source>
</evidence>
<dbReference type="EMBL" id="CP034234">
    <property type="protein sequence ID" value="AZK44112.1"/>
    <property type="molecule type" value="Genomic_DNA"/>
</dbReference>
<gene>
    <name evidence="3" type="ORF">EEI45_04530</name>
</gene>
<dbReference type="InterPro" id="IPR033186">
    <property type="entry name" value="HerA_C"/>
</dbReference>
<dbReference type="AlphaFoldDB" id="A0A3Q8S2P8"/>
<dbReference type="Gene3D" id="3.40.50.300">
    <property type="entry name" value="P-loop containing nucleotide triphosphate hydrolases"/>
    <property type="match status" value="2"/>
</dbReference>
<keyword evidence="4" id="KW-1185">Reference proteome</keyword>
<evidence type="ECO:0000313" key="4">
    <source>
        <dbReference type="Proteomes" id="UP000278804"/>
    </source>
</evidence>
<keyword evidence="1" id="KW-0175">Coiled coil</keyword>
<protein>
    <submittedName>
        <fullName evidence="3">DUF853 family protein</fullName>
    </submittedName>
</protein>
<dbReference type="InterPro" id="IPR027417">
    <property type="entry name" value="P-loop_NTPase"/>
</dbReference>
<organism evidence="3 4">
    <name type="scientific">Erysipelothrix piscisicarius</name>
    <dbReference type="NCBI Taxonomy" id="2485784"/>
    <lineage>
        <taxon>Bacteria</taxon>
        <taxon>Bacillati</taxon>
        <taxon>Bacillota</taxon>
        <taxon>Erysipelotrichia</taxon>
        <taxon>Erysipelotrichales</taxon>
        <taxon>Erysipelotrichaceae</taxon>
        <taxon>Erysipelothrix</taxon>
    </lineage>
</organism>
<dbReference type="InterPro" id="IPR051162">
    <property type="entry name" value="T4SS_component"/>
</dbReference>
<dbReference type="RefSeq" id="WP_125164296.1">
    <property type="nucleotide sequence ID" value="NZ_CP034234.1"/>
</dbReference>
<accession>A0A3Q8S2P8</accession>
<dbReference type="Proteomes" id="UP000278804">
    <property type="component" value="Chromosome"/>
</dbReference>